<dbReference type="GO" id="GO:0005783">
    <property type="term" value="C:endoplasmic reticulum"/>
    <property type="evidence" value="ECO:0007669"/>
    <property type="project" value="TreeGrafter"/>
</dbReference>
<dbReference type="InterPro" id="IPR004299">
    <property type="entry name" value="MBOAT_fam"/>
</dbReference>
<dbReference type="InterPro" id="IPR051085">
    <property type="entry name" value="MB_O-acyltransferase"/>
</dbReference>
<comment type="similarity">
    <text evidence="5">Belongs to the membrane-bound acyltransferase family. HHAT subfamily.</text>
</comment>
<keyword evidence="9" id="KW-1185">Reference proteome</keyword>
<evidence type="ECO:0000256" key="3">
    <source>
        <dbReference type="ARBA" id="ARBA00022989"/>
    </source>
</evidence>
<evidence type="ECO:0000256" key="4">
    <source>
        <dbReference type="ARBA" id="ARBA00023136"/>
    </source>
</evidence>
<feature type="compositionally biased region" description="Polar residues" evidence="6">
    <location>
        <begin position="211"/>
        <end position="228"/>
    </location>
</feature>
<reference evidence="8" key="1">
    <citation type="submission" date="2021-04" db="EMBL/GenBank/DDBJ databases">
        <authorList>
            <consortium name="Molecular Ecology Group"/>
        </authorList>
    </citation>
    <scope>NUCLEOTIDE SEQUENCE</scope>
</reference>
<feature type="transmembrane region" description="Helical" evidence="7">
    <location>
        <begin position="169"/>
        <end position="191"/>
    </location>
</feature>
<evidence type="ECO:0000256" key="7">
    <source>
        <dbReference type="SAM" id="Phobius"/>
    </source>
</evidence>
<dbReference type="GO" id="GO:0016409">
    <property type="term" value="F:palmitoyltransferase activity"/>
    <property type="evidence" value="ECO:0007669"/>
    <property type="project" value="TreeGrafter"/>
</dbReference>
<feature type="transmembrane region" description="Helical" evidence="7">
    <location>
        <begin position="12"/>
        <end position="30"/>
    </location>
</feature>
<feature type="region of interest" description="Disordered" evidence="6">
    <location>
        <begin position="200"/>
        <end position="228"/>
    </location>
</feature>
<dbReference type="OrthoDB" id="420606at2759"/>
<name>A0A8S3YX87_9EUPU</name>
<dbReference type="GO" id="GO:0016020">
    <property type="term" value="C:membrane"/>
    <property type="evidence" value="ECO:0007669"/>
    <property type="project" value="UniProtKB-SubCell"/>
</dbReference>
<gene>
    <name evidence="8" type="ORF">CUNI_LOCUS7301</name>
</gene>
<evidence type="ECO:0000256" key="5">
    <source>
        <dbReference type="ARBA" id="ARBA00038268"/>
    </source>
</evidence>
<dbReference type="Proteomes" id="UP000678393">
    <property type="component" value="Unassembled WGS sequence"/>
</dbReference>
<protein>
    <recommendedName>
        <fullName evidence="10">Protein-cysteine N-palmitoyltransferase Rasp</fullName>
    </recommendedName>
</protein>
<feature type="non-terminal residue" evidence="8">
    <location>
        <position position="1"/>
    </location>
</feature>
<feature type="transmembrane region" description="Helical" evidence="7">
    <location>
        <begin position="331"/>
        <end position="350"/>
    </location>
</feature>
<feature type="transmembrane region" description="Helical" evidence="7">
    <location>
        <begin position="474"/>
        <end position="494"/>
    </location>
</feature>
<proteinExistence type="inferred from homology"/>
<keyword evidence="2 7" id="KW-0812">Transmembrane</keyword>
<evidence type="ECO:0008006" key="10">
    <source>
        <dbReference type="Google" id="ProtNLM"/>
    </source>
</evidence>
<dbReference type="Pfam" id="PF03062">
    <property type="entry name" value="MBOAT"/>
    <property type="match status" value="1"/>
</dbReference>
<dbReference type="PANTHER" id="PTHR13285:SF18">
    <property type="entry name" value="PROTEIN-CYSTEINE N-PALMITOYLTRANSFERASE RASP"/>
    <property type="match status" value="1"/>
</dbReference>
<keyword evidence="4 7" id="KW-0472">Membrane</keyword>
<feature type="transmembrane region" description="Helical" evidence="7">
    <location>
        <begin position="99"/>
        <end position="132"/>
    </location>
</feature>
<evidence type="ECO:0000256" key="2">
    <source>
        <dbReference type="ARBA" id="ARBA00022692"/>
    </source>
</evidence>
<sequence length="510" mass="59868">MFVDVLPRWERYTYWVCSLSSLAYCVFSVFQEGERHKDRYLDDGLLTGWSWIGRPKDNTHLGWFIWMNTVWTALSWNVIHVMLSQACRFCQANGQIRQLLLTMASLCFLCSVYGIRIVTILLVIATIMYLLSLQDRLRLIWLLAIALMFSRFLDFVDKFEAQYLLLEDILMYTQFHISVSTFCIKIISFGLEKRKYRDQQTNTKKTDRESSGQTFASSGTSKNKSTHSMNSVNEINAEMDIVESDPTFLDSLFYLFYYPTFFWGPFYEYCHFHNQVKSSFKTLILTESFYDVTKQLIKIVFFMFFIELHAHFLYYTRIGYDEELLESVSDWTFYGIIYCHSCYFHTKYFITYGFGIQLSRLDGIAPVSAPRCIHFSYSGADLWKSFDEGIYIFLKKCIFIPLGGSRRGVLRQLLISGLCFVFMIFWHGAGKKIIIWGVVNYFTCVLEIAGSRLSKSDFGVRVKSHLSPAMILRLKALLHYPVYMMLLLTGYYFFFTRHVGWIAFSKMTFQ</sequence>
<comment type="subcellular location">
    <subcellularLocation>
        <location evidence="1">Membrane</location>
        <topology evidence="1">Multi-pass membrane protein</topology>
    </subcellularLocation>
</comment>
<evidence type="ECO:0000256" key="6">
    <source>
        <dbReference type="SAM" id="MobiDB-lite"/>
    </source>
</evidence>
<dbReference type="EMBL" id="CAJHNH020001151">
    <property type="protein sequence ID" value="CAG5121743.1"/>
    <property type="molecule type" value="Genomic_DNA"/>
</dbReference>
<feature type="compositionally biased region" description="Basic and acidic residues" evidence="6">
    <location>
        <begin position="200"/>
        <end position="210"/>
    </location>
</feature>
<feature type="transmembrane region" description="Helical" evidence="7">
    <location>
        <begin position="296"/>
        <end position="316"/>
    </location>
</feature>
<dbReference type="PANTHER" id="PTHR13285">
    <property type="entry name" value="ACYLTRANSFERASE"/>
    <property type="match status" value="1"/>
</dbReference>
<feature type="transmembrane region" description="Helical" evidence="7">
    <location>
        <begin position="409"/>
        <end position="427"/>
    </location>
</feature>
<evidence type="ECO:0000313" key="8">
    <source>
        <dbReference type="EMBL" id="CAG5121743.1"/>
    </source>
</evidence>
<dbReference type="AlphaFoldDB" id="A0A8S3YX87"/>
<evidence type="ECO:0000256" key="1">
    <source>
        <dbReference type="ARBA" id="ARBA00004141"/>
    </source>
</evidence>
<keyword evidence="3 7" id="KW-1133">Transmembrane helix</keyword>
<evidence type="ECO:0000313" key="9">
    <source>
        <dbReference type="Proteomes" id="UP000678393"/>
    </source>
</evidence>
<accession>A0A8S3YX87</accession>
<comment type="caution">
    <text evidence="8">The sequence shown here is derived from an EMBL/GenBank/DDBJ whole genome shotgun (WGS) entry which is preliminary data.</text>
</comment>
<organism evidence="8 9">
    <name type="scientific">Candidula unifasciata</name>
    <dbReference type="NCBI Taxonomy" id="100452"/>
    <lineage>
        <taxon>Eukaryota</taxon>
        <taxon>Metazoa</taxon>
        <taxon>Spiralia</taxon>
        <taxon>Lophotrochozoa</taxon>
        <taxon>Mollusca</taxon>
        <taxon>Gastropoda</taxon>
        <taxon>Heterobranchia</taxon>
        <taxon>Euthyneura</taxon>
        <taxon>Panpulmonata</taxon>
        <taxon>Eupulmonata</taxon>
        <taxon>Stylommatophora</taxon>
        <taxon>Helicina</taxon>
        <taxon>Helicoidea</taxon>
        <taxon>Geomitridae</taxon>
        <taxon>Candidula</taxon>
    </lineage>
</organism>
<feature type="transmembrane region" description="Helical" evidence="7">
    <location>
        <begin position="61"/>
        <end position="79"/>
    </location>
</feature>